<organism evidence="6 7">
    <name type="scientific">Thelephora terrestris</name>
    <dbReference type="NCBI Taxonomy" id="56493"/>
    <lineage>
        <taxon>Eukaryota</taxon>
        <taxon>Fungi</taxon>
        <taxon>Dikarya</taxon>
        <taxon>Basidiomycota</taxon>
        <taxon>Agaricomycotina</taxon>
        <taxon>Agaricomycetes</taxon>
        <taxon>Thelephorales</taxon>
        <taxon>Thelephoraceae</taxon>
        <taxon>Thelephora</taxon>
    </lineage>
</organism>
<evidence type="ECO:0000313" key="7">
    <source>
        <dbReference type="Proteomes" id="UP000736335"/>
    </source>
</evidence>
<dbReference type="InterPro" id="IPR056809">
    <property type="entry name" value="HEAT_GCN1_fung"/>
</dbReference>
<protein>
    <submittedName>
        <fullName evidence="6">ARM repeat-containing protein</fullName>
    </submittedName>
</protein>
<dbReference type="InterPro" id="IPR021133">
    <property type="entry name" value="HEAT_type_2"/>
</dbReference>
<comment type="caution">
    <text evidence="6">The sequence shown here is derived from an EMBL/GenBank/DDBJ whole genome shotgun (WGS) entry which is preliminary data.</text>
</comment>
<evidence type="ECO:0000256" key="2">
    <source>
        <dbReference type="ARBA" id="ARBA00022737"/>
    </source>
</evidence>
<evidence type="ECO:0000259" key="5">
    <source>
        <dbReference type="SMART" id="SM01349"/>
    </source>
</evidence>
<dbReference type="GO" id="GO:0019887">
    <property type="term" value="F:protein kinase regulator activity"/>
    <property type="evidence" value="ECO:0007669"/>
    <property type="project" value="TreeGrafter"/>
</dbReference>
<evidence type="ECO:0000313" key="6">
    <source>
        <dbReference type="EMBL" id="KAF9784091.1"/>
    </source>
</evidence>
<evidence type="ECO:0000256" key="4">
    <source>
        <dbReference type="SAM" id="MobiDB-lite"/>
    </source>
</evidence>
<dbReference type="Pfam" id="PF12074">
    <property type="entry name" value="Gcn1_N"/>
    <property type="match status" value="1"/>
</dbReference>
<keyword evidence="2" id="KW-0677">Repeat</keyword>
<dbReference type="InterPro" id="IPR011989">
    <property type="entry name" value="ARM-like"/>
</dbReference>
<comment type="similarity">
    <text evidence="1">Belongs to the GCN1 family.</text>
</comment>
<dbReference type="SMART" id="SM01349">
    <property type="entry name" value="TOG"/>
    <property type="match status" value="1"/>
</dbReference>
<dbReference type="PANTHER" id="PTHR23346:SF7">
    <property type="entry name" value="STALLED RIBOSOME SENSOR GCN1"/>
    <property type="match status" value="1"/>
</dbReference>
<reference evidence="6" key="2">
    <citation type="submission" date="2020-11" db="EMBL/GenBank/DDBJ databases">
        <authorList>
            <consortium name="DOE Joint Genome Institute"/>
            <person name="Kuo A."/>
            <person name="Miyauchi S."/>
            <person name="Kiss E."/>
            <person name="Drula E."/>
            <person name="Kohler A."/>
            <person name="Sanchez-Garcia M."/>
            <person name="Andreopoulos B."/>
            <person name="Barry K.W."/>
            <person name="Bonito G."/>
            <person name="Buee M."/>
            <person name="Carver A."/>
            <person name="Chen C."/>
            <person name="Cichocki N."/>
            <person name="Clum A."/>
            <person name="Culley D."/>
            <person name="Crous P.W."/>
            <person name="Fauchery L."/>
            <person name="Girlanda M."/>
            <person name="Hayes R."/>
            <person name="Keri Z."/>
            <person name="Labutti K."/>
            <person name="Lipzen A."/>
            <person name="Lombard V."/>
            <person name="Magnuson J."/>
            <person name="Maillard F."/>
            <person name="Morin E."/>
            <person name="Murat C."/>
            <person name="Nolan M."/>
            <person name="Ohm R."/>
            <person name="Pangilinan J."/>
            <person name="Pereira M."/>
            <person name="Perotto S."/>
            <person name="Peter M."/>
            <person name="Riley R."/>
            <person name="Sitrit Y."/>
            <person name="Stielow B."/>
            <person name="Szollosi G."/>
            <person name="Zifcakova L."/>
            <person name="Stursova M."/>
            <person name="Spatafora J.W."/>
            <person name="Tedersoo L."/>
            <person name="Vaario L.-M."/>
            <person name="Yamada A."/>
            <person name="Yan M."/>
            <person name="Wang P."/>
            <person name="Xu J."/>
            <person name="Bruns T."/>
            <person name="Baldrian P."/>
            <person name="Vilgalys R."/>
            <person name="Henrissat B."/>
            <person name="Grigoriev I.V."/>
            <person name="Hibbett D."/>
            <person name="Nagy L.G."/>
            <person name="Martin F.M."/>
        </authorList>
    </citation>
    <scope>NUCLEOTIDE SEQUENCE</scope>
    <source>
        <strain evidence="6">UH-Tt-Lm1</strain>
    </source>
</reference>
<keyword evidence="7" id="KW-1185">Reference proteome</keyword>
<dbReference type="PROSITE" id="PS50077">
    <property type="entry name" value="HEAT_REPEAT"/>
    <property type="match status" value="3"/>
</dbReference>
<dbReference type="EMBL" id="WIUZ02000009">
    <property type="protein sequence ID" value="KAF9784091.1"/>
    <property type="molecule type" value="Genomic_DNA"/>
</dbReference>
<dbReference type="Pfam" id="PF23271">
    <property type="entry name" value="HEAT_GCN1"/>
    <property type="match status" value="1"/>
</dbReference>
<dbReference type="GO" id="GO:0034198">
    <property type="term" value="P:cellular response to amino acid starvation"/>
    <property type="evidence" value="ECO:0007669"/>
    <property type="project" value="TreeGrafter"/>
</dbReference>
<dbReference type="Pfam" id="PF24987">
    <property type="entry name" value="HEAT_EF3_N"/>
    <property type="match status" value="1"/>
</dbReference>
<feature type="repeat" description="HEAT" evidence="3">
    <location>
        <begin position="1546"/>
        <end position="1584"/>
    </location>
</feature>
<name>A0A9P6HC78_9AGAM</name>
<dbReference type="Pfam" id="PF24993">
    <property type="entry name" value="GNC1_N"/>
    <property type="match status" value="1"/>
</dbReference>
<dbReference type="InterPro" id="IPR057546">
    <property type="entry name" value="HEAT_GCN1"/>
</dbReference>
<evidence type="ECO:0000256" key="1">
    <source>
        <dbReference type="ARBA" id="ARBA00007366"/>
    </source>
</evidence>
<proteinExistence type="inferred from homology"/>
<dbReference type="InterPro" id="IPR034085">
    <property type="entry name" value="TOG"/>
</dbReference>
<dbReference type="PANTHER" id="PTHR23346">
    <property type="entry name" value="TRANSLATIONAL ACTIVATOR GCN1-RELATED"/>
    <property type="match status" value="1"/>
</dbReference>
<dbReference type="SUPFAM" id="SSF48371">
    <property type="entry name" value="ARM repeat"/>
    <property type="match status" value="3"/>
</dbReference>
<accession>A0A9P6HC78</accession>
<feature type="region of interest" description="Disordered" evidence="4">
    <location>
        <begin position="1"/>
        <end position="23"/>
    </location>
</feature>
<gene>
    <name evidence="6" type="ORF">BJ322DRAFT_1007509</name>
</gene>
<dbReference type="Gene3D" id="1.25.10.10">
    <property type="entry name" value="Leucine-rich Repeat Variant"/>
    <property type="match status" value="7"/>
</dbReference>
<feature type="domain" description="TOG" evidence="5">
    <location>
        <begin position="1369"/>
        <end position="1604"/>
    </location>
</feature>
<evidence type="ECO:0000256" key="3">
    <source>
        <dbReference type="PROSITE-ProRule" id="PRU00103"/>
    </source>
</evidence>
<dbReference type="OrthoDB" id="5148094at2759"/>
<dbReference type="Pfam" id="PF24916">
    <property type="entry name" value="HEAT_GCN1_fung"/>
    <property type="match status" value="1"/>
</dbReference>
<dbReference type="GO" id="GO:0005829">
    <property type="term" value="C:cytosol"/>
    <property type="evidence" value="ECO:0007669"/>
    <property type="project" value="TreeGrafter"/>
</dbReference>
<reference evidence="6" key="1">
    <citation type="journal article" date="2020" name="Nat. Commun.">
        <title>Large-scale genome sequencing of mycorrhizal fungi provides insights into the early evolution of symbiotic traits.</title>
        <authorList>
            <person name="Miyauchi S."/>
            <person name="Kiss E."/>
            <person name="Kuo A."/>
            <person name="Drula E."/>
            <person name="Kohler A."/>
            <person name="Sanchez-Garcia M."/>
            <person name="Morin E."/>
            <person name="Andreopoulos B."/>
            <person name="Barry K.W."/>
            <person name="Bonito G."/>
            <person name="Buee M."/>
            <person name="Carver A."/>
            <person name="Chen C."/>
            <person name="Cichocki N."/>
            <person name="Clum A."/>
            <person name="Culley D."/>
            <person name="Crous P.W."/>
            <person name="Fauchery L."/>
            <person name="Girlanda M."/>
            <person name="Hayes R.D."/>
            <person name="Keri Z."/>
            <person name="LaButti K."/>
            <person name="Lipzen A."/>
            <person name="Lombard V."/>
            <person name="Magnuson J."/>
            <person name="Maillard F."/>
            <person name="Murat C."/>
            <person name="Nolan M."/>
            <person name="Ohm R.A."/>
            <person name="Pangilinan J."/>
            <person name="Pereira M.F."/>
            <person name="Perotto S."/>
            <person name="Peter M."/>
            <person name="Pfister S."/>
            <person name="Riley R."/>
            <person name="Sitrit Y."/>
            <person name="Stielow J.B."/>
            <person name="Szollosi G."/>
            <person name="Zifcakova L."/>
            <person name="Stursova M."/>
            <person name="Spatafora J.W."/>
            <person name="Tedersoo L."/>
            <person name="Vaario L.M."/>
            <person name="Yamada A."/>
            <person name="Yan M."/>
            <person name="Wang P."/>
            <person name="Xu J."/>
            <person name="Bruns T."/>
            <person name="Baldrian P."/>
            <person name="Vilgalys R."/>
            <person name="Dunand C."/>
            <person name="Henrissat B."/>
            <person name="Grigoriev I.V."/>
            <person name="Hibbett D."/>
            <person name="Nagy L.G."/>
            <person name="Martin F.M."/>
        </authorList>
    </citation>
    <scope>NUCLEOTIDE SEQUENCE</scope>
    <source>
        <strain evidence="6">UH-Tt-Lm1</strain>
    </source>
</reference>
<sequence length="2552" mass="278239">MVASTVAPEVEDPEDPENNQWDKNRILADWPEGVSIIRTNLSSSSTKTRGEFLEGIVIPLAKDENLTAAQTLEIFGIFTQVYPRYTDVRSRGAVEEVITQIVLRDQPQGGAITEKMLGWLASEAGRVSKQVLPGSGSAANLFVPFTWCCVIYTTCLKVNEGFSDTRGWNVLVGVTAILFDSILHTSGKARHGIAKATKVRLRRGLRSAAKWIPKVIDTSVTLAKSGSTPLTYLPLIGTAIDVSLRLKGKDVDLRGITPENKGSVLAFYTGSVFASKTPVSPHQAIALHDFIDSCVIEEDLTSSILPTVEKSVLRSPEVSLLVICEFFRAYPAPLSQDAFKRILTPILNCSKSSNAVVRSNATELFMVIVSKSTENREGLKNAVVEVFSLPKAGKTTGPDHRIALYTMLQSLPPSSTTSPEVVSSVLPLLTKETNDAAIGALGAALSSHLSFQLRGSEALPATVTNTLVKELANTKPQIRRAFYSAVAGAIWSLDSLETDASAALIQAILPALETSLKNVSANPVGAAAGPLEGYVAVALLLGPLKRSKKHDRAIFQNPTIQSLSIAAPKPSFLLLDKVYQKVSDPEELVWLLRAIQTTIPFLTEELSKNAHLRLQAGSLLVHVATESKSHAIRDQLYSVLRSVAQTEPGLINQLITDALVAFVCREEKPPPKPTVEEPERPIDYQKRLSSVLSASSAFPADTDLEVRKQILVNLVVLAHHKQISEFTQLLWIEICQRANVDPRELVGSKLDDLMSITFDATNSKVQQFAEAGYNAIRTLTFLWPELVIPKVMERIKSDLEGSDLKNVTSTDLGIWATPEGTTYVDVLANKKPELLDKKGKGYADAKWEAEVRQKLTAKKAQVTLSKKDQALVNEQLQKEAEIRKRVAEIRSKLEHGLELVHSLASANVEEFHAYAPQIASILRLGAFGEASEALVGDKAFDTFLRVNDASSERLEWARTWIAVAILRSLEVSGIPCHMQEEPLNGLVIRVLYRLRTVSEQNVLDAATFSLCSPLLTQVLLKGGISLTEEDDPLEQVALSLDVIKFHAGEFSNVAFPRKSIMESLIHVIRQQPRLAKDASSALVDIGQAIHSNVTPEETSALLCGTLTQEVYVRTSCLQALQPFDLTDLDWSPEILVATHDEDEQNSRLAQHLWEDNGLDIPEAFLDTLIPYLDHENAYVRASVAAALAEAVEQSPQSASRTITTLCGLYREKAKILVPEFDQFGMVIESSLNRPDPWPTRVAIGQTFKHLASSFTQPEVEPFFVFLIKEEALGDREAEVRRAMLDAGTAVIDLYGASSLPGLISMFETQLGTASTTETNDQIQEAVVILFGRLGRHLDPSDPRMPTLVERLVEALQTPAEQVQIAVSDCLAPLVNKMTSPIQQLVDRLLVDLAEAPKYAGRRGAAYGLAGVVKGVGIQGIKQYNIFLRLKAYVEDKKRYEARQGAVMAFETMSATLRRTFEPYVIHIISLLLVAFGDGAPEVREAAQDAARVMMGNMSGYGVKLILPDLLAGLDEKQWRTKKGSIELLGMMAYCAPRQLSQSLPVVIPRLTGVLTDSHAQVKSSANKSLKQFGEVISNPEIKALVPVFLKALVDPAKTPNALSALLKTSFMHYIDLSSLALVVPILERGLRERGAETKRKASQIVGNLASLTESKDFAPYLPRLLPLVHVVLVDPVPEARATAAKALGTLVERLGEVHFPELVPGLLRTLKTDTSGVDRQGAAQGLSEVLAGLGMERLEGLLPDIIVNAQSPRSTVKEGFMTLLVFLPATFGTRFQPHLPKIIAPILGGLADSEDFVRDAAMRAGRMIVTNYANKAIDLLLPELETGMFDSGWRIRQSSITLVGELLFKITGISGKNEIEEDEAADVVLAETSKRALVEVLGKERRDRILSALFIARQDSVNVVRQSSIHIWKALVHNTPRTIREIISDLIDQLIKLVSSDEFEQQETASRTATELCKKSGEKLLADIIVALKDRSTSQDARTRTGACLFLAELMQSTTDTQREIQENAIITIVRTSLVDDEAIVRTAAAKAFDILQEQLGSKAIDQTIPTLLEALRQPGESSGTALQALKEVMNVRAHTVFPILIPTLISSPMTLFNARALGSLVAVAGNALSRRLTVIVGALVQELETTTDEELRSAVEETLEILLGSIVDAEGLNTLMLLLLEWAKHHDPKRRASTCKVFATFCETSELDSSLYRVDWIRQLVTLMDDPQVEVHTAAFQALDTFIKSVPKEEVESLVVPLRRTIESTGAPGVYVPGFSLPKGVSPMVPIIIGGLTSGSNDQREQAAYAIGDLVERTEENAMRPFVVSFTGPLIRVATQATTHPPAVKTAILTALSTMLERIPVFVKPFFPQLQRTFVKSVGDPASLAVRSKAAQALGVLMKSQPRVDPVVTELIGGARNNGDPISGSFVLALANVVQNGGSNVGAKAKESCVELISDAFKEHHEEPYCQSIGTLFVALSTTPQLLKPVAQSHLVEGTPATILGSNITSAVLSADDPAQSGLFQEMGLLRGIAKKVLENIGSDKHSISRLSRESKDLLKLLHEDELQGVF</sequence>
<feature type="repeat" description="HEAT" evidence="3">
    <location>
        <begin position="1664"/>
        <end position="1702"/>
    </location>
</feature>
<dbReference type="InterPro" id="IPR016024">
    <property type="entry name" value="ARM-type_fold"/>
</dbReference>
<dbReference type="Proteomes" id="UP000736335">
    <property type="component" value="Unassembled WGS sequence"/>
</dbReference>
<feature type="repeat" description="HEAT" evidence="3">
    <location>
        <begin position="2010"/>
        <end position="2048"/>
    </location>
</feature>
<dbReference type="InterPro" id="IPR022716">
    <property type="entry name" value="Gcn1_N"/>
</dbReference>
<dbReference type="Pfam" id="PF24984">
    <property type="entry name" value="HEAT_EF3_GNC1"/>
    <property type="match status" value="1"/>
</dbReference>
<dbReference type="GO" id="GO:0006417">
    <property type="term" value="P:regulation of translation"/>
    <property type="evidence" value="ECO:0007669"/>
    <property type="project" value="TreeGrafter"/>
</dbReference>
<dbReference type="InterPro" id="IPR056810">
    <property type="entry name" value="GNC1-like_N"/>
</dbReference>